<dbReference type="STRING" id="946077.W5A_07937"/>
<protein>
    <submittedName>
        <fullName evidence="10">Phage shock protein PspC</fullName>
    </submittedName>
</protein>
<feature type="domain" description="PspC-related ToastRack" evidence="9">
    <location>
        <begin position="392"/>
        <end position="522"/>
    </location>
</feature>
<feature type="transmembrane region" description="Helical" evidence="6">
    <location>
        <begin position="321"/>
        <end position="339"/>
    </location>
</feature>
<dbReference type="Pfam" id="PF22744">
    <property type="entry name" value="Toast-rack_PspC-Cterm"/>
    <property type="match status" value="1"/>
</dbReference>
<dbReference type="InterPro" id="IPR054319">
    <property type="entry name" value="PspC-rel_ToastRack"/>
</dbReference>
<feature type="domain" description="Phage shock protein PspC N-terminal" evidence="7">
    <location>
        <begin position="106"/>
        <end position="164"/>
    </location>
</feature>
<sequence>MNKTININLSGTFFHIDEDAYQKLQRYLEAVKRSFAGTQGGDEIMADIEARIAELFTEKMQHDRQVISVKEVDAVIAVMGQPEDYRVDEEIFDDAPKSTQRPKTGKQLFRDTDNKYIGGVSSGLGHFLGIDAIWVRLLWVILAFASGGSFIFVYILFWIIVPEAATTAQKLAMRGEPINISNIGKKVKEGFEEVEDRVKNVDYDKVGAKVKSSSKTFFDTLGDIIMLLFKIFAKFVGVLLIIIAGTSLISLFVTLVTFGSVDFIIGPWSDFFAYSNTTGTPIWLIAVMTFFAVGIPLFFLFLLGLKILITNLKSIGSIAKFTLFGLWIIATVGLIYVGLRQFSETAFSGSISETTVLNHSVVDTLHVKLAANTLQDERYYQHTKYDFVKVDGTKKLYMQNIRLNIIPTEDSIASIKIQKYADGNDFDNARERAQKVEYEYSLQTNTLLLNEYLLTEINNNMRNQKVRITLYVPQFQHIFIDKNLSKYVERYIANDKDYYYGDISNHLWQVKEEQLICQDCPEDEIPNTDKEETKGIHINVEDKGGESFEMKIDETGIRVQSN</sequence>
<feature type="transmembrane region" description="Helical" evidence="6">
    <location>
        <begin position="281"/>
        <end position="309"/>
    </location>
</feature>
<feature type="transmembrane region" description="Helical" evidence="6">
    <location>
        <begin position="141"/>
        <end position="161"/>
    </location>
</feature>
<feature type="domain" description="PspC-related transmembrane region" evidence="8">
    <location>
        <begin position="204"/>
        <end position="344"/>
    </location>
</feature>
<dbReference type="Proteomes" id="UP000005938">
    <property type="component" value="Unassembled WGS sequence"/>
</dbReference>
<dbReference type="InterPro" id="IPR052027">
    <property type="entry name" value="PspC"/>
</dbReference>
<evidence type="ECO:0000256" key="2">
    <source>
        <dbReference type="ARBA" id="ARBA00022475"/>
    </source>
</evidence>
<accession>I0WE78</accession>
<dbReference type="AlphaFoldDB" id="I0WE78"/>
<evidence type="ECO:0000256" key="6">
    <source>
        <dbReference type="SAM" id="Phobius"/>
    </source>
</evidence>
<evidence type="ECO:0000259" key="8">
    <source>
        <dbReference type="Pfam" id="PF22571"/>
    </source>
</evidence>
<comment type="caution">
    <text evidence="10">The sequence shown here is derived from an EMBL/GenBank/DDBJ whole genome shotgun (WGS) entry which is preliminary data.</text>
</comment>
<evidence type="ECO:0000313" key="10">
    <source>
        <dbReference type="EMBL" id="EID74694.1"/>
    </source>
</evidence>
<keyword evidence="11" id="KW-1185">Reference proteome</keyword>
<dbReference type="GO" id="GO:0005886">
    <property type="term" value="C:plasma membrane"/>
    <property type="evidence" value="ECO:0007669"/>
    <property type="project" value="UniProtKB-SubCell"/>
</dbReference>
<keyword evidence="5 6" id="KW-0472">Membrane</keyword>
<reference evidence="10 11" key="1">
    <citation type="journal article" date="2012" name="J. Bacteriol.">
        <title>Genome Sequence of the Halotolerant Bacterium Imtechella halotolerans K1T.</title>
        <authorList>
            <person name="Kumar S."/>
            <person name="Vikram S."/>
            <person name="Subramanian S."/>
            <person name="Raghava G.P."/>
            <person name="Pinnaka A.K."/>
        </authorList>
    </citation>
    <scope>NUCLEOTIDE SEQUENCE [LARGE SCALE GENOMIC DNA]</scope>
    <source>
        <strain evidence="10 11">K1</strain>
    </source>
</reference>
<organism evidence="10 11">
    <name type="scientific">Imtechella halotolerans K1</name>
    <dbReference type="NCBI Taxonomy" id="946077"/>
    <lineage>
        <taxon>Bacteria</taxon>
        <taxon>Pseudomonadati</taxon>
        <taxon>Bacteroidota</taxon>
        <taxon>Flavobacteriia</taxon>
        <taxon>Flavobacteriales</taxon>
        <taxon>Flavobacteriaceae</taxon>
        <taxon>Imtechella</taxon>
    </lineage>
</organism>
<name>I0WE78_9FLAO</name>
<feature type="transmembrane region" description="Helical" evidence="6">
    <location>
        <begin position="116"/>
        <end position="135"/>
    </location>
</feature>
<evidence type="ECO:0000256" key="1">
    <source>
        <dbReference type="ARBA" id="ARBA00004162"/>
    </source>
</evidence>
<evidence type="ECO:0000256" key="5">
    <source>
        <dbReference type="ARBA" id="ARBA00023136"/>
    </source>
</evidence>
<keyword evidence="4 6" id="KW-1133">Transmembrane helix</keyword>
<dbReference type="InterPro" id="IPR054321">
    <property type="entry name" value="PspC-rel_TM"/>
</dbReference>
<dbReference type="Pfam" id="PF04024">
    <property type="entry name" value="PspC"/>
    <property type="match status" value="1"/>
</dbReference>
<gene>
    <name evidence="10" type="ORF">W5A_07937</name>
</gene>
<evidence type="ECO:0000256" key="3">
    <source>
        <dbReference type="ARBA" id="ARBA00022692"/>
    </source>
</evidence>
<proteinExistence type="predicted"/>
<dbReference type="PANTHER" id="PTHR33885:SF3">
    <property type="entry name" value="PHAGE SHOCK PROTEIN C"/>
    <property type="match status" value="1"/>
</dbReference>
<dbReference type="eggNOG" id="COG1983">
    <property type="taxonomic scope" value="Bacteria"/>
</dbReference>
<evidence type="ECO:0000256" key="4">
    <source>
        <dbReference type="ARBA" id="ARBA00022989"/>
    </source>
</evidence>
<evidence type="ECO:0000313" key="11">
    <source>
        <dbReference type="Proteomes" id="UP000005938"/>
    </source>
</evidence>
<dbReference type="Pfam" id="PF22571">
    <property type="entry name" value="LiaI-LiaF-TM_PspC"/>
    <property type="match status" value="1"/>
</dbReference>
<feature type="transmembrane region" description="Helical" evidence="6">
    <location>
        <begin position="235"/>
        <end position="261"/>
    </location>
</feature>
<comment type="subcellular location">
    <subcellularLocation>
        <location evidence="1">Cell membrane</location>
        <topology evidence="1">Single-pass membrane protein</topology>
    </subcellularLocation>
</comment>
<dbReference type="PANTHER" id="PTHR33885">
    <property type="entry name" value="PHAGE SHOCK PROTEIN C"/>
    <property type="match status" value="1"/>
</dbReference>
<dbReference type="PATRIC" id="fig|946077.3.peg.1608"/>
<evidence type="ECO:0000259" key="7">
    <source>
        <dbReference type="Pfam" id="PF04024"/>
    </source>
</evidence>
<dbReference type="InterPro" id="IPR007168">
    <property type="entry name" value="Phageshock_PspC_N"/>
</dbReference>
<keyword evidence="2" id="KW-1003">Cell membrane</keyword>
<dbReference type="RefSeq" id="WP_008239242.1">
    <property type="nucleotide sequence ID" value="NZ_AJJU01000009.1"/>
</dbReference>
<evidence type="ECO:0000259" key="9">
    <source>
        <dbReference type="Pfam" id="PF22744"/>
    </source>
</evidence>
<dbReference type="EMBL" id="AJJU01000009">
    <property type="protein sequence ID" value="EID74694.1"/>
    <property type="molecule type" value="Genomic_DNA"/>
</dbReference>
<dbReference type="OrthoDB" id="5772680at2"/>
<keyword evidence="3 6" id="KW-0812">Transmembrane</keyword>